<protein>
    <submittedName>
        <fullName evidence="4">N-acetylmuramoyl-L-alanine amidase</fullName>
    </submittedName>
</protein>
<feature type="signal peptide" evidence="2">
    <location>
        <begin position="1"/>
        <end position="20"/>
    </location>
</feature>
<dbReference type="Gene3D" id="3.40.630.40">
    <property type="entry name" value="Zn-dependent exopeptidases"/>
    <property type="match status" value="1"/>
</dbReference>
<feature type="domain" description="MurNAc-LAA" evidence="3">
    <location>
        <begin position="110"/>
        <end position="219"/>
    </location>
</feature>
<evidence type="ECO:0000313" key="5">
    <source>
        <dbReference type="Proteomes" id="UP001597120"/>
    </source>
</evidence>
<proteinExistence type="predicted"/>
<evidence type="ECO:0000259" key="3">
    <source>
        <dbReference type="SMART" id="SM00646"/>
    </source>
</evidence>
<dbReference type="EMBL" id="JBHTIU010000029">
    <property type="protein sequence ID" value="MFD0869413.1"/>
    <property type="molecule type" value="Genomic_DNA"/>
</dbReference>
<dbReference type="Proteomes" id="UP001597120">
    <property type="component" value="Unassembled WGS sequence"/>
</dbReference>
<gene>
    <name evidence="4" type="ORF">ACFQ03_09640</name>
</gene>
<dbReference type="InterPro" id="IPR002508">
    <property type="entry name" value="MurNAc-LAA_cat"/>
</dbReference>
<dbReference type="RefSeq" id="WP_144938841.1">
    <property type="nucleotide sequence ID" value="NZ_JBHTIU010000029.1"/>
</dbReference>
<dbReference type="PANTHER" id="PTHR30404:SF0">
    <property type="entry name" value="N-ACETYLMURAMOYL-L-ALANINE AMIDASE AMIC"/>
    <property type="match status" value="1"/>
</dbReference>
<organism evidence="4 5">
    <name type="scientific">Paenibacillus residui</name>
    <dbReference type="NCBI Taxonomy" id="629724"/>
    <lineage>
        <taxon>Bacteria</taxon>
        <taxon>Bacillati</taxon>
        <taxon>Bacillota</taxon>
        <taxon>Bacilli</taxon>
        <taxon>Bacillales</taxon>
        <taxon>Paenibacillaceae</taxon>
        <taxon>Paenibacillus</taxon>
    </lineage>
</organism>
<comment type="caution">
    <text evidence="4">The sequence shown here is derived from an EMBL/GenBank/DDBJ whole genome shotgun (WGS) entry which is preliminary data.</text>
</comment>
<dbReference type="PANTHER" id="PTHR30404">
    <property type="entry name" value="N-ACETYLMURAMOYL-L-ALANINE AMIDASE"/>
    <property type="match status" value="1"/>
</dbReference>
<keyword evidence="5" id="KW-1185">Reference proteome</keyword>
<keyword evidence="1" id="KW-0378">Hydrolase</keyword>
<evidence type="ECO:0000256" key="1">
    <source>
        <dbReference type="ARBA" id="ARBA00022801"/>
    </source>
</evidence>
<accession>A0ABW3D7X5</accession>
<dbReference type="SMART" id="SM00646">
    <property type="entry name" value="Ami_3"/>
    <property type="match status" value="1"/>
</dbReference>
<dbReference type="InterPro" id="IPR050695">
    <property type="entry name" value="N-acetylmuramoyl_amidase_3"/>
</dbReference>
<dbReference type="SUPFAM" id="SSF53187">
    <property type="entry name" value="Zn-dependent exopeptidases"/>
    <property type="match status" value="1"/>
</dbReference>
<feature type="chain" id="PRO_5047186905" evidence="2">
    <location>
        <begin position="21"/>
        <end position="228"/>
    </location>
</feature>
<dbReference type="CDD" id="cd02696">
    <property type="entry name" value="MurNAc-LAA"/>
    <property type="match status" value="1"/>
</dbReference>
<name>A0ABW3D7X5_9BACL</name>
<dbReference type="Pfam" id="PF01520">
    <property type="entry name" value="Amidase_3"/>
    <property type="match status" value="1"/>
</dbReference>
<keyword evidence="2" id="KW-0732">Signal</keyword>
<sequence length="228" mass="25713">MPLYLLPLLALLQWFSLTNAEAPVPSSNSPLLPRTDVLIDVGHGGIDGGTSHGSLLEKDINLQLARHLYSILQEKNYNVAINRIGDYALSDDNRFPKVHSRHRRDLIQRKEIASRLKPKIMVSIHVNWSKRSSQSGGIVLHQKSEESKQLAHSIQRSLNELYNRDHSTAIGRTYFLLNQSKCPTVIVEMGFISNDSDRKRLTDPKLQRELAAAVAEGIEQYMNTNPGR</sequence>
<evidence type="ECO:0000256" key="2">
    <source>
        <dbReference type="SAM" id="SignalP"/>
    </source>
</evidence>
<reference evidence="5" key="1">
    <citation type="journal article" date="2019" name="Int. J. Syst. Evol. Microbiol.">
        <title>The Global Catalogue of Microorganisms (GCM) 10K type strain sequencing project: providing services to taxonomists for standard genome sequencing and annotation.</title>
        <authorList>
            <consortium name="The Broad Institute Genomics Platform"/>
            <consortium name="The Broad Institute Genome Sequencing Center for Infectious Disease"/>
            <person name="Wu L."/>
            <person name="Ma J."/>
        </authorList>
    </citation>
    <scope>NUCLEOTIDE SEQUENCE [LARGE SCALE GENOMIC DNA]</scope>
    <source>
        <strain evidence="5">CCUG 57263</strain>
    </source>
</reference>
<evidence type="ECO:0000313" key="4">
    <source>
        <dbReference type="EMBL" id="MFD0869413.1"/>
    </source>
</evidence>